<feature type="domain" description="XPG-I" evidence="3">
    <location>
        <begin position="142"/>
        <end position="213"/>
    </location>
</feature>
<dbReference type="InterPro" id="IPR022040">
    <property type="entry name" value="MKT1_N"/>
</dbReference>
<keyword evidence="5" id="KW-1185">Reference proteome</keyword>
<dbReference type="GO" id="GO:0003730">
    <property type="term" value="F:mRNA 3'-UTR binding"/>
    <property type="evidence" value="ECO:0007669"/>
    <property type="project" value="TreeGrafter"/>
</dbReference>
<accession>A0A9P4WNF4</accession>
<dbReference type="CDD" id="cd09858">
    <property type="entry name" value="PIN_MKT1"/>
    <property type="match status" value="1"/>
</dbReference>
<dbReference type="InterPro" id="IPR006084">
    <property type="entry name" value="XPG/Rad2"/>
</dbReference>
<organism evidence="4 5">
    <name type="scientific">Didymella heteroderae</name>
    <dbReference type="NCBI Taxonomy" id="1769908"/>
    <lineage>
        <taxon>Eukaryota</taxon>
        <taxon>Fungi</taxon>
        <taxon>Dikarya</taxon>
        <taxon>Ascomycota</taxon>
        <taxon>Pezizomycotina</taxon>
        <taxon>Dothideomycetes</taxon>
        <taxon>Pleosporomycetidae</taxon>
        <taxon>Pleosporales</taxon>
        <taxon>Pleosporineae</taxon>
        <taxon>Didymellaceae</taxon>
        <taxon>Didymella</taxon>
    </lineage>
</organism>
<evidence type="ECO:0000256" key="2">
    <source>
        <dbReference type="ARBA" id="ARBA00024023"/>
    </source>
</evidence>
<dbReference type="EMBL" id="SWKV01000044">
    <property type="protein sequence ID" value="KAF3037246.1"/>
    <property type="molecule type" value="Genomic_DNA"/>
</dbReference>
<protein>
    <recommendedName>
        <fullName evidence="3">XPG-I domain-containing protein</fullName>
    </recommendedName>
</protein>
<sequence>MIRDFEAWNANIGELSELQELSGCKVAIEAAHYLQHRILSHPRAREPLVPALGGLPLGMKQWIEEDLNTFESLQIEPWFVFSGLDIARPDDPFQQKQREAGVNTLAWNLYDSNQAEASVAKFGESTYVTPEDLFRFLQSILIERGVYFQIAPYSAWAQLAYLAKESFVDAISGSSEILLFECDKIITSWNLGDKNFSWTKRAKCIADLERFAGSGRITEDNFVDALLLAGTPFLPTLPNLSSPNRTELLKPHAAIKMITMSSGRSGYSVVVTNKDDPRNGDYVDRYQKARLAVKNHPILTVEGKVETLNSSQMPSDANQFLGQHLSDELHFLQSEGIINSRLLQWRTSCEIFEQPPIDGGMSPEYQKLVTSKITPLRTAALSLLSTPLHHWYRVKGLDQTCWFPDAATGKPQKKEISMRGLPEYQAMAETWNVKEATFRDVVSSNEGSGPLGSAILALASDDFVAKTVAKKDTNNLLSTPDEVLYNSIWRFLAVREYVDAKHNLTPWGVVLWQTIASLDNAELEESAVLAVELLRLEDLNGDISMFPYNGAPMRGNAKDQHANMLISRVAALGTLQHKPIGFTGPLSQHLLGYGSVVNLVRQTLRDLVEATTTNMFLTGCCDRKTSQKSLITKLPFLLPNNCALGIGVKSYLDELTNDPDPTSHESKARVIETVSTRYFPQSVDFEHDLRTAFSLWDAIFAGVKGSGNKISQQNKTLWIETNDWLKERR</sequence>
<dbReference type="GO" id="GO:0006417">
    <property type="term" value="P:regulation of translation"/>
    <property type="evidence" value="ECO:0007669"/>
    <property type="project" value="UniProtKB-KW"/>
</dbReference>
<proteinExistence type="inferred from homology"/>
<dbReference type="OrthoDB" id="17262at2759"/>
<dbReference type="PANTHER" id="PTHR11081">
    <property type="entry name" value="FLAP ENDONUCLEASE FAMILY MEMBER"/>
    <property type="match status" value="1"/>
</dbReference>
<evidence type="ECO:0000313" key="5">
    <source>
        <dbReference type="Proteomes" id="UP000758155"/>
    </source>
</evidence>
<dbReference type="CDD" id="cd09902">
    <property type="entry name" value="H3TH_MKT1"/>
    <property type="match status" value="1"/>
</dbReference>
<evidence type="ECO:0000313" key="4">
    <source>
        <dbReference type="EMBL" id="KAF3037246.1"/>
    </source>
</evidence>
<evidence type="ECO:0000259" key="3">
    <source>
        <dbReference type="SMART" id="SM00484"/>
    </source>
</evidence>
<dbReference type="Pfam" id="PF12247">
    <property type="entry name" value="MKT1_N"/>
    <property type="match status" value="1"/>
</dbReference>
<dbReference type="InterPro" id="IPR022039">
    <property type="entry name" value="MKT1_C"/>
</dbReference>
<evidence type="ECO:0000256" key="1">
    <source>
        <dbReference type="ARBA" id="ARBA00022845"/>
    </source>
</evidence>
<dbReference type="AlphaFoldDB" id="A0A9P4WNF4"/>
<comment type="caution">
    <text evidence="4">The sequence shown here is derived from an EMBL/GenBank/DDBJ whole genome shotgun (WGS) entry which is preliminary data.</text>
</comment>
<dbReference type="Proteomes" id="UP000758155">
    <property type="component" value="Unassembled WGS sequence"/>
</dbReference>
<dbReference type="PANTHER" id="PTHR11081:SF32">
    <property type="entry name" value="POST-TRANSCRIPTIONAL REGULATOR MKT1"/>
    <property type="match status" value="1"/>
</dbReference>
<name>A0A9P4WNF4_9PLEO</name>
<dbReference type="SMART" id="SM00484">
    <property type="entry name" value="XPGI"/>
    <property type="match status" value="1"/>
</dbReference>
<dbReference type="SUPFAM" id="SSF88723">
    <property type="entry name" value="PIN domain-like"/>
    <property type="match status" value="1"/>
</dbReference>
<keyword evidence="1" id="KW-0810">Translation regulation</keyword>
<dbReference type="InterPro" id="IPR006086">
    <property type="entry name" value="XPG-I_dom"/>
</dbReference>
<reference evidence="4" key="1">
    <citation type="submission" date="2019-04" db="EMBL/GenBank/DDBJ databases">
        <title>Sequencing of skin fungus with MAO and IRED activity.</title>
        <authorList>
            <person name="Marsaioli A.J."/>
            <person name="Bonatto J.M.C."/>
            <person name="Reis Junior O."/>
        </authorList>
    </citation>
    <scope>NUCLEOTIDE SEQUENCE</scope>
    <source>
        <strain evidence="4">28M1</strain>
    </source>
</reference>
<dbReference type="GO" id="GO:0004518">
    <property type="term" value="F:nuclease activity"/>
    <property type="evidence" value="ECO:0007669"/>
    <property type="project" value="InterPro"/>
</dbReference>
<dbReference type="InterPro" id="IPR029060">
    <property type="entry name" value="PIN-like_dom_sf"/>
</dbReference>
<dbReference type="InterPro" id="IPR037314">
    <property type="entry name" value="MKT1_H3TH"/>
</dbReference>
<dbReference type="GO" id="GO:0006974">
    <property type="term" value="P:DNA damage response"/>
    <property type="evidence" value="ECO:0007669"/>
    <property type="project" value="UniProtKB-ARBA"/>
</dbReference>
<gene>
    <name evidence="4" type="ORF">E8E12_006634</name>
</gene>
<dbReference type="Pfam" id="PF12246">
    <property type="entry name" value="MKT1_C"/>
    <property type="match status" value="1"/>
</dbReference>
<comment type="similarity">
    <text evidence="2">Belongs to the XPG/RAD2 endonuclease family.</text>
</comment>
<dbReference type="Gene3D" id="3.40.50.1010">
    <property type="entry name" value="5'-nuclease"/>
    <property type="match status" value="1"/>
</dbReference>